<evidence type="ECO:0000256" key="6">
    <source>
        <dbReference type="ARBA" id="ARBA00035183"/>
    </source>
</evidence>
<evidence type="ECO:0000313" key="8">
    <source>
        <dbReference type="EMBL" id="OLN97899.1"/>
    </source>
</evidence>
<comment type="similarity">
    <text evidence="2">Belongs to the mitochondrion-specific ribosomal protein mL50 family.</text>
</comment>
<organism evidence="8 9">
    <name type="scientific">Colletotrichum chlorophyti</name>
    <dbReference type="NCBI Taxonomy" id="708187"/>
    <lineage>
        <taxon>Eukaryota</taxon>
        <taxon>Fungi</taxon>
        <taxon>Dikarya</taxon>
        <taxon>Ascomycota</taxon>
        <taxon>Pezizomycotina</taxon>
        <taxon>Sordariomycetes</taxon>
        <taxon>Hypocreomycetidae</taxon>
        <taxon>Glomerellales</taxon>
        <taxon>Glomerellaceae</taxon>
        <taxon>Colletotrichum</taxon>
    </lineage>
</organism>
<evidence type="ECO:0000256" key="1">
    <source>
        <dbReference type="ARBA" id="ARBA00004173"/>
    </source>
</evidence>
<keyword evidence="9" id="KW-1185">Reference proteome</keyword>
<dbReference type="EMBL" id="MPGH01000002">
    <property type="protein sequence ID" value="OLN97899.1"/>
    <property type="molecule type" value="Genomic_DNA"/>
</dbReference>
<keyword evidence="5" id="KW-0687">Ribonucleoprotein</keyword>
<keyword evidence="3" id="KW-0689">Ribosomal protein</keyword>
<evidence type="ECO:0000256" key="2">
    <source>
        <dbReference type="ARBA" id="ARBA00008860"/>
    </source>
</evidence>
<evidence type="ECO:0000256" key="3">
    <source>
        <dbReference type="ARBA" id="ARBA00022980"/>
    </source>
</evidence>
<sequence length="402" mass="44485">MRRIPRLRQPSLLAAAPIQCTCAAPATLPIHAARRALSTTPASNAGDRLRKALWKDDASIPADPYAAENSQALQQQLLERELAEAEAQLAEFEAQAADAQRSEKQNARRRPNTRLDGKLKNQRKWAPTTKEAEKQGYVPAQTIDGLEEVGGLEAWWEQGGRWGKESRYVGFARKDKVVDPNLCEVYVRQAVVEALAFGASGDRDLVTSTSALPHSRKVTSRALHVQLTVGPDGSASIAGAPEERISRINRDVVGHTQVVEEVQDVSAERAKEIVASWDKSWKGISLQDARFKFSVHKRVFQLTGQYIHDAKLAQIGTVGDLIAAVITPPKPTKVAEAVRERGELLELPNVKVHDRRITPIDKETAVGRWKVIVEELEKRGLPVTGHEQLPQPVQRKWIQGRA</sequence>
<dbReference type="Pfam" id="PF10501">
    <property type="entry name" value="Ribosomal_L50"/>
    <property type="match status" value="1"/>
</dbReference>
<accession>A0A1Q8S8Y0</accession>
<proteinExistence type="inferred from homology"/>
<evidence type="ECO:0000256" key="5">
    <source>
        <dbReference type="ARBA" id="ARBA00023274"/>
    </source>
</evidence>
<protein>
    <recommendedName>
        <fullName evidence="6">Large ribosomal subunit protein mL50</fullName>
    </recommendedName>
</protein>
<dbReference type="OrthoDB" id="6220758at2759"/>
<reference evidence="8 9" key="1">
    <citation type="submission" date="2016-11" db="EMBL/GenBank/DDBJ databases">
        <title>Draft Genome Assembly of Colletotrichum chlorophyti a pathogen of herbaceous plants.</title>
        <authorList>
            <person name="Gan P."/>
            <person name="Narusaka M."/>
            <person name="Tsushima A."/>
            <person name="Narusaka Y."/>
            <person name="Takano Y."/>
            <person name="Shirasu K."/>
        </authorList>
    </citation>
    <scope>NUCLEOTIDE SEQUENCE [LARGE SCALE GENOMIC DNA]</scope>
    <source>
        <strain evidence="8 9">NTL11</strain>
    </source>
</reference>
<feature type="region of interest" description="Disordered" evidence="7">
    <location>
        <begin position="94"/>
        <end position="133"/>
    </location>
</feature>
<evidence type="ECO:0000313" key="9">
    <source>
        <dbReference type="Proteomes" id="UP000186583"/>
    </source>
</evidence>
<dbReference type="GO" id="GO:1990904">
    <property type="term" value="C:ribonucleoprotein complex"/>
    <property type="evidence" value="ECO:0007669"/>
    <property type="project" value="UniProtKB-KW"/>
</dbReference>
<name>A0A1Q8S8Y0_9PEZI</name>
<dbReference type="GO" id="GO:0005840">
    <property type="term" value="C:ribosome"/>
    <property type="evidence" value="ECO:0007669"/>
    <property type="project" value="UniProtKB-KW"/>
</dbReference>
<dbReference type="Proteomes" id="UP000186583">
    <property type="component" value="Unassembled WGS sequence"/>
</dbReference>
<dbReference type="AlphaFoldDB" id="A0A1Q8S8Y0"/>
<dbReference type="GO" id="GO:0005739">
    <property type="term" value="C:mitochondrion"/>
    <property type="evidence" value="ECO:0007669"/>
    <property type="project" value="UniProtKB-SubCell"/>
</dbReference>
<evidence type="ECO:0000256" key="4">
    <source>
        <dbReference type="ARBA" id="ARBA00023128"/>
    </source>
</evidence>
<keyword evidence="4" id="KW-0496">Mitochondrion</keyword>
<comment type="subcellular location">
    <subcellularLocation>
        <location evidence="1">Mitochondrion</location>
    </subcellularLocation>
</comment>
<comment type="caution">
    <text evidence="8">The sequence shown here is derived from an EMBL/GenBank/DDBJ whole genome shotgun (WGS) entry which is preliminary data.</text>
</comment>
<gene>
    <name evidence="8" type="ORF">CCHL11_02475</name>
</gene>
<dbReference type="InterPro" id="IPR018305">
    <property type="entry name" value="Ribosomal_m50"/>
</dbReference>
<dbReference type="STRING" id="708187.A0A1Q8S8Y0"/>
<evidence type="ECO:0000256" key="7">
    <source>
        <dbReference type="SAM" id="MobiDB-lite"/>
    </source>
</evidence>